<comment type="catalytic activity">
    <reaction evidence="4">
        <text>a 2'-deoxyadenosine in DNA + S-adenosyl-L-methionine = an N(6)-methyl-2'-deoxyadenosine in DNA + S-adenosyl-L-homocysteine + H(+)</text>
        <dbReference type="Rhea" id="RHEA:15197"/>
        <dbReference type="Rhea" id="RHEA-COMP:12418"/>
        <dbReference type="Rhea" id="RHEA-COMP:12419"/>
        <dbReference type="ChEBI" id="CHEBI:15378"/>
        <dbReference type="ChEBI" id="CHEBI:57856"/>
        <dbReference type="ChEBI" id="CHEBI:59789"/>
        <dbReference type="ChEBI" id="CHEBI:90615"/>
        <dbReference type="ChEBI" id="CHEBI:90616"/>
        <dbReference type="EC" id="2.1.1.72"/>
    </reaction>
</comment>
<evidence type="ECO:0000256" key="1">
    <source>
        <dbReference type="ARBA" id="ARBA00011900"/>
    </source>
</evidence>
<dbReference type="GO" id="GO:0009007">
    <property type="term" value="F:site-specific DNA-methyltransferase (adenine-specific) activity"/>
    <property type="evidence" value="ECO:0007669"/>
    <property type="project" value="UniProtKB-EC"/>
</dbReference>
<dbReference type="PANTHER" id="PTHR33841:SF1">
    <property type="entry name" value="DNA METHYLTRANSFERASE A"/>
    <property type="match status" value="1"/>
</dbReference>
<evidence type="ECO:0000256" key="4">
    <source>
        <dbReference type="ARBA" id="ARBA00047942"/>
    </source>
</evidence>
<evidence type="ECO:0000256" key="2">
    <source>
        <dbReference type="ARBA" id="ARBA00022603"/>
    </source>
</evidence>
<reference evidence="6 7" key="1">
    <citation type="journal article" date="2016" name="Nat. Commun.">
        <title>Thousands of microbial genomes shed light on interconnected biogeochemical processes in an aquifer system.</title>
        <authorList>
            <person name="Anantharaman K."/>
            <person name="Brown C.T."/>
            <person name="Hug L.A."/>
            <person name="Sharon I."/>
            <person name="Castelle C.J."/>
            <person name="Probst A.J."/>
            <person name="Thomas B.C."/>
            <person name="Singh A."/>
            <person name="Wilkins M.J."/>
            <person name="Karaoz U."/>
            <person name="Brodie E.L."/>
            <person name="Williams K.H."/>
            <person name="Hubbard S.S."/>
            <person name="Banfield J.F."/>
        </authorList>
    </citation>
    <scope>NUCLEOTIDE SEQUENCE [LARGE SCALE GENOMIC DNA]</scope>
</reference>
<dbReference type="Pfam" id="PF12950">
    <property type="entry name" value="TaqI_C"/>
    <property type="match status" value="1"/>
</dbReference>
<dbReference type="InterPro" id="IPR050953">
    <property type="entry name" value="N4_N6_ade-DNA_methylase"/>
</dbReference>
<keyword evidence="3" id="KW-0808">Transferase</keyword>
<accession>A0A1F4Q2C5</accession>
<dbReference type="PANTHER" id="PTHR33841">
    <property type="entry name" value="DNA METHYLTRANSFERASE YEEA-RELATED"/>
    <property type="match status" value="1"/>
</dbReference>
<dbReference type="EC" id="2.1.1.72" evidence="1"/>
<sequence>MSDITCIYPDNLIFPLSTQAAFRILRKLKKKNNVLNVNASSGEIDMTKYRNKFDLAKSGYRVFTGAQVLRYRTTMAPTQGDVIYLNIRLSEFSAERKEHIANERIVMQRITGVDSNARLIMTIIPGGNLCANSTNYIPKNDAYDLRLVLGILNSNLINFHFKQTSTNTNITTSEINNIPIINAAGVQRSRIISIVDKILAIAKDDDYLDSSVKKDKVREYEKQIDQMVYKLYGLTEEEIKVVEAKGE</sequence>
<feature type="domain" description="TaqI-like C-terminal specificity" evidence="5">
    <location>
        <begin position="62"/>
        <end position="180"/>
    </location>
</feature>
<evidence type="ECO:0000313" key="7">
    <source>
        <dbReference type="Proteomes" id="UP000178724"/>
    </source>
</evidence>
<name>A0A1F4Q2C5_UNCSA</name>
<dbReference type="InterPro" id="IPR025931">
    <property type="entry name" value="TaqI_C"/>
</dbReference>
<dbReference type="AlphaFoldDB" id="A0A1F4Q2C5"/>
<gene>
    <name evidence="6" type="ORF">A2625_01960</name>
</gene>
<keyword evidence="2" id="KW-0489">Methyltransferase</keyword>
<organism evidence="6 7">
    <name type="scientific">candidate division WOR-1 bacterium RIFCSPHIGHO2_01_FULL_53_15</name>
    <dbReference type="NCBI Taxonomy" id="1802564"/>
    <lineage>
        <taxon>Bacteria</taxon>
        <taxon>Bacillati</taxon>
        <taxon>Saganbacteria</taxon>
    </lineage>
</organism>
<dbReference type="GO" id="GO:0032259">
    <property type="term" value="P:methylation"/>
    <property type="evidence" value="ECO:0007669"/>
    <property type="project" value="UniProtKB-KW"/>
</dbReference>
<dbReference type="EMBL" id="METM01000016">
    <property type="protein sequence ID" value="OGB90081.1"/>
    <property type="molecule type" value="Genomic_DNA"/>
</dbReference>
<evidence type="ECO:0000259" key="5">
    <source>
        <dbReference type="Pfam" id="PF12950"/>
    </source>
</evidence>
<proteinExistence type="predicted"/>
<evidence type="ECO:0000256" key="3">
    <source>
        <dbReference type="ARBA" id="ARBA00022679"/>
    </source>
</evidence>
<evidence type="ECO:0000313" key="6">
    <source>
        <dbReference type="EMBL" id="OGB90081.1"/>
    </source>
</evidence>
<comment type="caution">
    <text evidence="6">The sequence shown here is derived from an EMBL/GenBank/DDBJ whole genome shotgun (WGS) entry which is preliminary data.</text>
</comment>
<protein>
    <recommendedName>
        <fullName evidence="1">site-specific DNA-methyltransferase (adenine-specific)</fullName>
        <ecNumber evidence="1">2.1.1.72</ecNumber>
    </recommendedName>
</protein>
<dbReference type="Proteomes" id="UP000178724">
    <property type="component" value="Unassembled WGS sequence"/>
</dbReference>